<reference evidence="1" key="1">
    <citation type="submission" date="2018-04" db="EMBL/GenBank/DDBJ databases">
        <title>WGS assembly of Panicum hallii.</title>
        <authorList>
            <person name="Lovell J."/>
            <person name="Jenkins J."/>
            <person name="Lowry D."/>
            <person name="Mamidi S."/>
            <person name="Sreedasyam A."/>
            <person name="Weng X."/>
            <person name="Barry K."/>
            <person name="Bonette J."/>
            <person name="Campitelli B."/>
            <person name="Daum C."/>
            <person name="Gordon S."/>
            <person name="Gould B."/>
            <person name="Lipzen A."/>
            <person name="Macqueen A."/>
            <person name="Palacio-Mejia J."/>
            <person name="Plott C."/>
            <person name="Shakirov E."/>
            <person name="Shu S."/>
            <person name="Yoshinaga Y."/>
            <person name="Zane M."/>
            <person name="Rokhsar D."/>
            <person name="Grimwood J."/>
            <person name="Schmutz J."/>
            <person name="Juenger T."/>
        </authorList>
    </citation>
    <scope>NUCLEOTIDE SEQUENCE [LARGE SCALE GENOMIC DNA]</scope>
    <source>
        <strain evidence="1">FIL2</strain>
    </source>
</reference>
<dbReference type="EMBL" id="CM008052">
    <property type="protein sequence ID" value="PVH36043.1"/>
    <property type="molecule type" value="Genomic_DNA"/>
</dbReference>
<sequence length="170" mass="18263">MGLPRLLLLLQRRSPAASRTMDPSTRPRQAARCGMLLHAADTHAKCSTKRRPVAVPITHHVFGGPASLPVLFCCASTVGWPLGSEHLNALGPINFVLSDMTVSFWLACRASCPPLCQHSVRAVGISPSSSKLHTAASSPWRCQINLIDCLSSGQQHPFLEDILHSIRGAG</sequence>
<accession>A0A2T8IEE6</accession>
<proteinExistence type="predicted"/>
<gene>
    <name evidence="1" type="ORF">PAHAL_7G343300</name>
</gene>
<organism evidence="1">
    <name type="scientific">Panicum hallii</name>
    <dbReference type="NCBI Taxonomy" id="206008"/>
    <lineage>
        <taxon>Eukaryota</taxon>
        <taxon>Viridiplantae</taxon>
        <taxon>Streptophyta</taxon>
        <taxon>Embryophyta</taxon>
        <taxon>Tracheophyta</taxon>
        <taxon>Spermatophyta</taxon>
        <taxon>Magnoliopsida</taxon>
        <taxon>Liliopsida</taxon>
        <taxon>Poales</taxon>
        <taxon>Poaceae</taxon>
        <taxon>PACMAD clade</taxon>
        <taxon>Panicoideae</taxon>
        <taxon>Panicodae</taxon>
        <taxon>Paniceae</taxon>
        <taxon>Panicinae</taxon>
        <taxon>Panicum</taxon>
        <taxon>Panicum sect. Panicum</taxon>
    </lineage>
</organism>
<dbReference type="Proteomes" id="UP000243499">
    <property type="component" value="Chromosome 7"/>
</dbReference>
<evidence type="ECO:0000313" key="1">
    <source>
        <dbReference type="EMBL" id="PVH36043.1"/>
    </source>
</evidence>
<dbReference type="AlphaFoldDB" id="A0A2T8IEE6"/>
<name>A0A2T8IEE6_9POAL</name>
<protein>
    <submittedName>
        <fullName evidence="1">Uncharacterized protein</fullName>
    </submittedName>
</protein>
<dbReference type="Gramene" id="PVH36043">
    <property type="protein sequence ID" value="PVH36043"/>
    <property type="gene ID" value="PAHAL_7G343300"/>
</dbReference>